<dbReference type="OrthoDB" id="5552418at2759"/>
<evidence type="ECO:0000256" key="1">
    <source>
        <dbReference type="SAM" id="MobiDB-lite"/>
    </source>
</evidence>
<feature type="region of interest" description="Disordered" evidence="1">
    <location>
        <begin position="71"/>
        <end position="93"/>
    </location>
</feature>
<name>A0A420HCH6_9PEZI</name>
<evidence type="ECO:0000313" key="2">
    <source>
        <dbReference type="EMBL" id="RKF55108.1"/>
    </source>
</evidence>
<sequence length="369" mass="40679">MDDNARRRRQNEPPFAASNIRLNQENQSRGFTGIATDRFRSTPPSSSPPVSRGVPSGTAYSGYYQVTSPSFPSNLQYQSNTSYSQDQRQPSQQSFATYSPEIIYNVPQHTSQTSTYNSASQFQARQSASLQLLPDVSNSYFSGETGSSSETTGLQHHPPSTVYTQHQQGSSDRGSLLQQGYSAMAMSGMLQTTEVMEEEQFTTPGPGMDAAYASYQTALKEIFQNIIQGRLNEASQSLVEISEWLLGHVADLGLTVDEVSLHPDRIRLWGEFNAAWLGIFQKQKDLMQSGARIVPPQSLIPRDFVSKMAKNLIRLCDMVEKYGLVDYQLGVAEEQIINILMEALDLQESLEKGEGGATSQSSGISRAPS</sequence>
<keyword evidence="3" id="KW-1185">Reference proteome</keyword>
<evidence type="ECO:0000313" key="3">
    <source>
        <dbReference type="Proteomes" id="UP000286134"/>
    </source>
</evidence>
<protein>
    <submittedName>
        <fullName evidence="2">Uncharacterized protein</fullName>
    </submittedName>
</protein>
<dbReference type="AlphaFoldDB" id="A0A420HCH6"/>
<reference evidence="2 3" key="1">
    <citation type="journal article" date="2018" name="BMC Genomics">
        <title>Comparative genome analyses reveal sequence features reflecting distinct modes of host-adaptation between dicot and monocot powdery mildew.</title>
        <authorList>
            <person name="Wu Y."/>
            <person name="Ma X."/>
            <person name="Pan Z."/>
            <person name="Kale S.D."/>
            <person name="Song Y."/>
            <person name="King H."/>
            <person name="Zhang Q."/>
            <person name="Presley C."/>
            <person name="Deng X."/>
            <person name="Wei C.I."/>
            <person name="Xiao S."/>
        </authorList>
    </citation>
    <scope>NUCLEOTIDE SEQUENCE [LARGE SCALE GENOMIC DNA]</scope>
    <source>
        <strain evidence="2">UMSG2</strain>
    </source>
</reference>
<gene>
    <name evidence="2" type="ORF">OnM2_092008</name>
</gene>
<feature type="compositionally biased region" description="Polar residues" evidence="1">
    <location>
        <begin position="20"/>
        <end position="30"/>
    </location>
</feature>
<comment type="caution">
    <text evidence="2">The sequence shown here is derived from an EMBL/GenBank/DDBJ whole genome shotgun (WGS) entry which is preliminary data.</text>
</comment>
<feature type="compositionally biased region" description="Low complexity" evidence="1">
    <location>
        <begin position="41"/>
        <end position="56"/>
    </location>
</feature>
<accession>A0A420HCH6</accession>
<feature type="compositionally biased region" description="Polar residues" evidence="1">
    <location>
        <begin position="161"/>
        <end position="174"/>
    </location>
</feature>
<dbReference type="Proteomes" id="UP000286134">
    <property type="component" value="Unassembled WGS sequence"/>
</dbReference>
<feature type="compositionally biased region" description="Low complexity" evidence="1">
    <location>
        <begin position="142"/>
        <end position="153"/>
    </location>
</feature>
<proteinExistence type="predicted"/>
<feature type="region of interest" description="Disordered" evidence="1">
    <location>
        <begin position="1"/>
        <end position="56"/>
    </location>
</feature>
<organism evidence="2 3">
    <name type="scientific">Erysiphe neolycopersici</name>
    <dbReference type="NCBI Taxonomy" id="212602"/>
    <lineage>
        <taxon>Eukaryota</taxon>
        <taxon>Fungi</taxon>
        <taxon>Dikarya</taxon>
        <taxon>Ascomycota</taxon>
        <taxon>Pezizomycotina</taxon>
        <taxon>Leotiomycetes</taxon>
        <taxon>Erysiphales</taxon>
        <taxon>Erysiphaceae</taxon>
        <taxon>Erysiphe</taxon>
    </lineage>
</organism>
<feature type="region of interest" description="Disordered" evidence="1">
    <location>
        <begin position="141"/>
        <end position="174"/>
    </location>
</feature>
<dbReference type="EMBL" id="MCFK01009234">
    <property type="protein sequence ID" value="RKF55108.1"/>
    <property type="molecule type" value="Genomic_DNA"/>
</dbReference>